<name>A0A218UBY0_9PASE</name>
<protein>
    <submittedName>
        <fullName evidence="2">Uncharacterized protein</fullName>
    </submittedName>
</protein>
<feature type="region of interest" description="Disordered" evidence="1">
    <location>
        <begin position="1"/>
        <end position="22"/>
    </location>
</feature>
<dbReference type="AlphaFoldDB" id="A0A218UBY0"/>
<evidence type="ECO:0000256" key="1">
    <source>
        <dbReference type="SAM" id="MobiDB-lite"/>
    </source>
</evidence>
<comment type="caution">
    <text evidence="2">The sequence shown here is derived from an EMBL/GenBank/DDBJ whole genome shotgun (WGS) entry which is preliminary data.</text>
</comment>
<evidence type="ECO:0000313" key="3">
    <source>
        <dbReference type="Proteomes" id="UP000197619"/>
    </source>
</evidence>
<organism evidence="2 3">
    <name type="scientific">Lonchura striata</name>
    <name type="common">white-rumped munia</name>
    <dbReference type="NCBI Taxonomy" id="40157"/>
    <lineage>
        <taxon>Eukaryota</taxon>
        <taxon>Metazoa</taxon>
        <taxon>Chordata</taxon>
        <taxon>Craniata</taxon>
        <taxon>Vertebrata</taxon>
        <taxon>Euteleostomi</taxon>
        <taxon>Archelosauria</taxon>
        <taxon>Archosauria</taxon>
        <taxon>Dinosauria</taxon>
        <taxon>Saurischia</taxon>
        <taxon>Theropoda</taxon>
        <taxon>Coelurosauria</taxon>
        <taxon>Aves</taxon>
        <taxon>Neognathae</taxon>
        <taxon>Neoaves</taxon>
        <taxon>Telluraves</taxon>
        <taxon>Australaves</taxon>
        <taxon>Passeriformes</taxon>
        <taxon>Passeroidea</taxon>
        <taxon>Estrildidae</taxon>
        <taxon>Estrildinae</taxon>
        <taxon>Lonchura</taxon>
    </lineage>
</organism>
<keyword evidence="3" id="KW-1185">Reference proteome</keyword>
<dbReference type="EMBL" id="MUZQ01000485">
    <property type="protein sequence ID" value="OWK50922.1"/>
    <property type="molecule type" value="Genomic_DNA"/>
</dbReference>
<sequence length="22" mass="2122">MGAAGTSTSCCATSSTSSLRSR</sequence>
<dbReference type="Proteomes" id="UP000197619">
    <property type="component" value="Unassembled WGS sequence"/>
</dbReference>
<accession>A0A218UBY0</accession>
<gene>
    <name evidence="2" type="ORF">RLOC_00001477</name>
</gene>
<evidence type="ECO:0000313" key="2">
    <source>
        <dbReference type="EMBL" id="OWK50922.1"/>
    </source>
</evidence>
<reference evidence="2 3" key="1">
    <citation type="submission" date="2017-05" db="EMBL/GenBank/DDBJ databases">
        <title>Genome of assembly of the Bengalese finch, Lonchura striata domestica.</title>
        <authorList>
            <person name="Colquitt B.M."/>
            <person name="Brainard M.S."/>
        </authorList>
    </citation>
    <scope>NUCLEOTIDE SEQUENCE [LARGE SCALE GENOMIC DNA]</scope>
    <source>
        <strain evidence="2">White83orange57</strain>
    </source>
</reference>
<proteinExistence type="predicted"/>